<accession>A0A6J1P3Z4</accession>
<protein>
    <submittedName>
        <fullName evidence="8">Facilitated trehalose transporter Tret1-like</fullName>
    </submittedName>
</protein>
<feature type="transmembrane region" description="Helical" evidence="5">
    <location>
        <begin position="318"/>
        <end position="344"/>
    </location>
</feature>
<feature type="domain" description="Major facilitator superfamily (MFS) profile" evidence="6">
    <location>
        <begin position="1"/>
        <end position="376"/>
    </location>
</feature>
<dbReference type="Proteomes" id="UP001652582">
    <property type="component" value="Chromosome 27"/>
</dbReference>
<evidence type="ECO:0000259" key="6">
    <source>
        <dbReference type="PROSITE" id="PS50850"/>
    </source>
</evidence>
<feature type="transmembrane region" description="Helical" evidence="5">
    <location>
        <begin position="72"/>
        <end position="94"/>
    </location>
</feature>
<keyword evidence="7" id="KW-1185">Reference proteome</keyword>
<dbReference type="AlphaFoldDB" id="A0A6J1P3Z4"/>
<evidence type="ECO:0000313" key="8">
    <source>
        <dbReference type="RefSeq" id="XP_023952668.2"/>
    </source>
</evidence>
<dbReference type="InterPro" id="IPR005828">
    <property type="entry name" value="MFS_sugar_transport-like"/>
</dbReference>
<evidence type="ECO:0000256" key="3">
    <source>
        <dbReference type="ARBA" id="ARBA00022989"/>
    </source>
</evidence>
<dbReference type="InterPro" id="IPR020846">
    <property type="entry name" value="MFS_dom"/>
</dbReference>
<feature type="transmembrane region" description="Helical" evidence="5">
    <location>
        <begin position="34"/>
        <end position="60"/>
    </location>
</feature>
<evidence type="ECO:0000256" key="5">
    <source>
        <dbReference type="SAM" id="Phobius"/>
    </source>
</evidence>
<feature type="transmembrane region" description="Helical" evidence="5">
    <location>
        <begin position="12"/>
        <end position="28"/>
    </location>
</feature>
<dbReference type="PROSITE" id="PS50850">
    <property type="entry name" value="MFS"/>
    <property type="match status" value="1"/>
</dbReference>
<dbReference type="GO" id="GO:0016020">
    <property type="term" value="C:membrane"/>
    <property type="evidence" value="ECO:0007669"/>
    <property type="project" value="UniProtKB-SubCell"/>
</dbReference>
<feature type="transmembrane region" description="Helical" evidence="5">
    <location>
        <begin position="225"/>
        <end position="247"/>
    </location>
</feature>
<keyword evidence="3 5" id="KW-1133">Transmembrane helix</keyword>
<comment type="subcellular location">
    <subcellularLocation>
        <location evidence="1">Membrane</location>
        <topology evidence="1">Multi-pass membrane protein</topology>
    </subcellularLocation>
</comment>
<dbReference type="GeneID" id="112056466"/>
<dbReference type="Gene3D" id="1.20.1250.20">
    <property type="entry name" value="MFS general substrate transporter like domains"/>
    <property type="match status" value="1"/>
</dbReference>
<feature type="transmembrane region" description="Helical" evidence="5">
    <location>
        <begin position="283"/>
        <end position="306"/>
    </location>
</feature>
<dbReference type="InterPro" id="IPR050549">
    <property type="entry name" value="MFS_Trehalose_Transporter"/>
</dbReference>
<dbReference type="PANTHER" id="PTHR48021">
    <property type="match status" value="1"/>
</dbReference>
<sequence length="408" mass="46419">MAMVGQRVGRRWVYIICSTPSILNWILLYNANSFAVILLSRFFAGLSTGPLMVLHTAVVAEFATQETRGFHLSLATVVSPTVGITLGHVLGILLHWRTSALIGIFLAIIHVILPYFWFESPHWLALKGRFEQCETAFRRLHGNGVDTEKELSLLIKVEKNKQKVATEMKSKNILRKLINVFKKRYFWDLMLMTTFLYAFYSAAGKVIFSTLATVILKDVTGTSDILLFTLLVDAFVLLGSLISCVLVKRASVRVTLFRSSLVSIAILLILSACLYFKNDEAYFRWINVTLLAAYFIVIHAGPYPVIEIILGELFPLELKLFFFFISSPMIMATIFLCVLLVPYIVNLMGYHGLFFLNAIIMSVCLLYFYIRLPETKGKTLQEIEVYFKTKNFDIEEVLNNNEQLKSLI</sequence>
<feature type="transmembrane region" description="Helical" evidence="5">
    <location>
        <begin position="259"/>
        <end position="277"/>
    </location>
</feature>
<evidence type="ECO:0000256" key="1">
    <source>
        <dbReference type="ARBA" id="ARBA00004141"/>
    </source>
</evidence>
<reference evidence="8" key="1">
    <citation type="submission" date="2025-08" db="UniProtKB">
        <authorList>
            <consortium name="RefSeq"/>
        </authorList>
    </citation>
    <scope>IDENTIFICATION</scope>
</reference>
<proteinExistence type="predicted"/>
<dbReference type="OrthoDB" id="6931848at2759"/>
<organism evidence="7 8">
    <name type="scientific">Bicyclus anynana</name>
    <name type="common">Squinting bush brown butterfly</name>
    <dbReference type="NCBI Taxonomy" id="110368"/>
    <lineage>
        <taxon>Eukaryota</taxon>
        <taxon>Metazoa</taxon>
        <taxon>Ecdysozoa</taxon>
        <taxon>Arthropoda</taxon>
        <taxon>Hexapoda</taxon>
        <taxon>Insecta</taxon>
        <taxon>Pterygota</taxon>
        <taxon>Neoptera</taxon>
        <taxon>Endopterygota</taxon>
        <taxon>Lepidoptera</taxon>
        <taxon>Glossata</taxon>
        <taxon>Ditrysia</taxon>
        <taxon>Papilionoidea</taxon>
        <taxon>Nymphalidae</taxon>
        <taxon>Satyrinae</taxon>
        <taxon>Satyrini</taxon>
        <taxon>Mycalesina</taxon>
        <taxon>Bicyclus</taxon>
    </lineage>
</organism>
<keyword evidence="4 5" id="KW-0472">Membrane</keyword>
<dbReference type="RefSeq" id="XP_023952668.2">
    <property type="nucleotide sequence ID" value="XM_024096900.2"/>
</dbReference>
<evidence type="ECO:0000256" key="2">
    <source>
        <dbReference type="ARBA" id="ARBA00022692"/>
    </source>
</evidence>
<dbReference type="KEGG" id="bany:112056466"/>
<dbReference type="Pfam" id="PF00083">
    <property type="entry name" value="Sugar_tr"/>
    <property type="match status" value="1"/>
</dbReference>
<feature type="transmembrane region" description="Helical" evidence="5">
    <location>
        <begin position="100"/>
        <end position="118"/>
    </location>
</feature>
<gene>
    <name evidence="8" type="primary">LOC112056466</name>
</gene>
<name>A0A6J1P3Z4_BICAN</name>
<evidence type="ECO:0000313" key="7">
    <source>
        <dbReference type="Proteomes" id="UP001652582"/>
    </source>
</evidence>
<dbReference type="GO" id="GO:0022857">
    <property type="term" value="F:transmembrane transporter activity"/>
    <property type="evidence" value="ECO:0007669"/>
    <property type="project" value="InterPro"/>
</dbReference>
<dbReference type="InterPro" id="IPR036259">
    <property type="entry name" value="MFS_trans_sf"/>
</dbReference>
<keyword evidence="2 5" id="KW-0812">Transmembrane</keyword>
<dbReference type="SUPFAM" id="SSF103473">
    <property type="entry name" value="MFS general substrate transporter"/>
    <property type="match status" value="1"/>
</dbReference>
<feature type="transmembrane region" description="Helical" evidence="5">
    <location>
        <begin position="350"/>
        <end position="370"/>
    </location>
</feature>
<evidence type="ECO:0000256" key="4">
    <source>
        <dbReference type="ARBA" id="ARBA00023136"/>
    </source>
</evidence>
<dbReference type="PANTHER" id="PTHR48021:SF1">
    <property type="entry name" value="GH07001P-RELATED"/>
    <property type="match status" value="1"/>
</dbReference>